<dbReference type="GO" id="GO:0016853">
    <property type="term" value="F:isomerase activity"/>
    <property type="evidence" value="ECO:0007669"/>
    <property type="project" value="UniProtKB-KW"/>
</dbReference>
<dbReference type="GeneID" id="59344991"/>
<dbReference type="OrthoDB" id="3145912at2759"/>
<name>A0A8H6SQ76_9AGAR</name>
<dbReference type="Proteomes" id="UP000636479">
    <property type="component" value="Unassembled WGS sequence"/>
</dbReference>
<dbReference type="EMBL" id="JACAZF010000005">
    <property type="protein sequence ID" value="KAF7303424.1"/>
    <property type="molecule type" value="Genomic_DNA"/>
</dbReference>
<keyword evidence="3" id="KW-1185">Reference proteome</keyword>
<keyword evidence="2" id="KW-0413">Isomerase</keyword>
<reference evidence="2" key="1">
    <citation type="submission" date="2020-05" db="EMBL/GenBank/DDBJ databases">
        <title>Mycena genomes resolve the evolution of fungal bioluminescence.</title>
        <authorList>
            <person name="Tsai I.J."/>
        </authorList>
    </citation>
    <scope>NUCLEOTIDE SEQUENCE</scope>
    <source>
        <strain evidence="2">171206Taipei</strain>
    </source>
</reference>
<feature type="compositionally biased region" description="Acidic residues" evidence="1">
    <location>
        <begin position="283"/>
        <end position="317"/>
    </location>
</feature>
<protein>
    <submittedName>
        <fullName evidence="2">Peptidylprolyl isomerase</fullName>
    </submittedName>
</protein>
<evidence type="ECO:0000256" key="1">
    <source>
        <dbReference type="SAM" id="MobiDB-lite"/>
    </source>
</evidence>
<proteinExistence type="predicted"/>
<comment type="caution">
    <text evidence="2">The sequence shown here is derived from an EMBL/GenBank/DDBJ whole genome shotgun (WGS) entry which is preliminary data.</text>
</comment>
<dbReference type="AlphaFoldDB" id="A0A8H6SQ76"/>
<accession>A0A8H6SQ76</accession>
<evidence type="ECO:0000313" key="3">
    <source>
        <dbReference type="Proteomes" id="UP000636479"/>
    </source>
</evidence>
<dbReference type="RefSeq" id="XP_037220396.1">
    <property type="nucleotide sequence ID" value="XM_037362475.1"/>
</dbReference>
<organism evidence="2 3">
    <name type="scientific">Mycena indigotica</name>
    <dbReference type="NCBI Taxonomy" id="2126181"/>
    <lineage>
        <taxon>Eukaryota</taxon>
        <taxon>Fungi</taxon>
        <taxon>Dikarya</taxon>
        <taxon>Basidiomycota</taxon>
        <taxon>Agaricomycotina</taxon>
        <taxon>Agaricomycetes</taxon>
        <taxon>Agaricomycetidae</taxon>
        <taxon>Agaricales</taxon>
        <taxon>Marasmiineae</taxon>
        <taxon>Mycenaceae</taxon>
        <taxon>Mycena</taxon>
    </lineage>
</organism>
<gene>
    <name evidence="2" type="ORF">MIND_00571000</name>
</gene>
<sequence>MLVAGRVKEWVEHLACHTMIVTSSLSHIDFISQTIRQITRPGFDRLAQRKGTAFLAAAVKSILLSYELSKDDIREILTICSGIEEFIIYSGVRVYGALDLLPKLRRLRCSIGQFFDIYDPDVVAGLSAQPSLANVTHLELFLVGLHDEPFPVWIQALSLPALTHFATSSHALILEKYPDLNEAVLDALTDPERPFAIFVVVDYMMLLQDESPLKLKLDKKLSAHPGFVHFSHGRGAWATDWSNHTLGGDDFWSYADEFARKRRSGELPKDKFELLDPSAIPEAEAEAEAEAEVEAEAEATEEDDEDEILVEESDTDL</sequence>
<feature type="region of interest" description="Disordered" evidence="1">
    <location>
        <begin position="282"/>
        <end position="317"/>
    </location>
</feature>
<evidence type="ECO:0000313" key="2">
    <source>
        <dbReference type="EMBL" id="KAF7303424.1"/>
    </source>
</evidence>